<dbReference type="EMBL" id="VKHP01000065">
    <property type="protein sequence ID" value="NEU97648.1"/>
    <property type="molecule type" value="Genomic_DNA"/>
</dbReference>
<protein>
    <submittedName>
        <fullName evidence="2">Uncharacterized protein</fullName>
    </submittedName>
</protein>
<comment type="caution">
    <text evidence="2">The sequence shown here is derived from an EMBL/GenBank/DDBJ whole genome shotgun (WGS) entry which is preliminary data.</text>
</comment>
<feature type="signal peptide" evidence="1">
    <location>
        <begin position="1"/>
        <end position="25"/>
    </location>
</feature>
<accession>A0A6P1BGU5</accession>
<evidence type="ECO:0000313" key="2">
    <source>
        <dbReference type="EMBL" id="NEU97648.1"/>
    </source>
</evidence>
<gene>
    <name evidence="2" type="ORF">FNJ47_17865</name>
</gene>
<proteinExistence type="predicted"/>
<name>A0A6P1BGU5_9BRAD</name>
<dbReference type="Proteomes" id="UP000468531">
    <property type="component" value="Unassembled WGS sequence"/>
</dbReference>
<evidence type="ECO:0000256" key="1">
    <source>
        <dbReference type="SAM" id="SignalP"/>
    </source>
</evidence>
<keyword evidence="3" id="KW-1185">Reference proteome</keyword>
<dbReference type="RefSeq" id="WP_163155255.1">
    <property type="nucleotide sequence ID" value="NZ_VKHP01000065.1"/>
</dbReference>
<dbReference type="AlphaFoldDB" id="A0A6P1BGU5"/>
<evidence type="ECO:0000313" key="3">
    <source>
        <dbReference type="Proteomes" id="UP000468531"/>
    </source>
</evidence>
<feature type="chain" id="PRO_5026720015" evidence="1">
    <location>
        <begin position="26"/>
        <end position="95"/>
    </location>
</feature>
<organism evidence="2 3">
    <name type="scientific">Bradyrhizobium uaiense</name>
    <dbReference type="NCBI Taxonomy" id="2594946"/>
    <lineage>
        <taxon>Bacteria</taxon>
        <taxon>Pseudomonadati</taxon>
        <taxon>Pseudomonadota</taxon>
        <taxon>Alphaproteobacteria</taxon>
        <taxon>Hyphomicrobiales</taxon>
        <taxon>Nitrobacteraceae</taxon>
        <taxon>Bradyrhizobium</taxon>
    </lineage>
</organism>
<sequence>MRKMMITTAVAVTFAVAGSALWPTAKPDVAQFGDSVYETIWVWRIPAYANNPSWRVRWSWSDPLRAQARCCRALPTGSVLRENPPLLLSGRDMRV</sequence>
<reference evidence="2 3" key="1">
    <citation type="journal article" date="2020" name="Arch. Microbiol.">
        <title>Bradyrhizobium uaiense sp. nov., a new highly efficient cowpea symbiont.</title>
        <authorList>
            <person name="Cabral Michel D."/>
            <person name="Azarias Guimaraes A."/>
            <person name="Martins da Costa E."/>
            <person name="Soares de Carvalho T."/>
            <person name="Balsanelli E."/>
            <person name="Willems A."/>
            <person name="Maltempi de Souza E."/>
            <person name="de Souza Moreira F.M."/>
        </authorList>
    </citation>
    <scope>NUCLEOTIDE SEQUENCE [LARGE SCALE GENOMIC DNA]</scope>
    <source>
        <strain evidence="2 3">UFLA 03-164</strain>
    </source>
</reference>
<keyword evidence="1" id="KW-0732">Signal</keyword>